<evidence type="ECO:0000313" key="10">
    <source>
        <dbReference type="Proteomes" id="UP001358417"/>
    </source>
</evidence>
<keyword evidence="4 7" id="KW-1133">Transmembrane helix</keyword>
<evidence type="ECO:0000256" key="5">
    <source>
        <dbReference type="ARBA" id="ARBA00023136"/>
    </source>
</evidence>
<protein>
    <recommendedName>
        <fullName evidence="8">DUF202 domain-containing protein</fullName>
    </recommendedName>
</protein>
<dbReference type="Pfam" id="PF02656">
    <property type="entry name" value="DUF202"/>
    <property type="match status" value="1"/>
</dbReference>
<evidence type="ECO:0000256" key="1">
    <source>
        <dbReference type="ARBA" id="ARBA00004651"/>
    </source>
</evidence>
<dbReference type="PANTHER" id="PTHR34187:SF2">
    <property type="entry name" value="DUF202 DOMAIN-CONTAINING PROTEIN"/>
    <property type="match status" value="1"/>
</dbReference>
<dbReference type="AlphaFoldDB" id="A0AAV9NB53"/>
<reference evidence="9 10" key="1">
    <citation type="submission" date="2023-08" db="EMBL/GenBank/DDBJ databases">
        <title>Black Yeasts Isolated from many extreme environments.</title>
        <authorList>
            <person name="Coleine C."/>
            <person name="Stajich J.E."/>
            <person name="Selbmann L."/>
        </authorList>
    </citation>
    <scope>NUCLEOTIDE SEQUENCE [LARGE SCALE GENOMIC DNA]</scope>
    <source>
        <strain evidence="9 10">CCFEE 5792</strain>
    </source>
</reference>
<evidence type="ECO:0000256" key="7">
    <source>
        <dbReference type="SAM" id="Phobius"/>
    </source>
</evidence>
<comment type="caution">
    <text evidence="9">The sequence shown here is derived from an EMBL/GenBank/DDBJ whole genome shotgun (WGS) entry which is preliminary data.</text>
</comment>
<feature type="transmembrane region" description="Helical" evidence="7">
    <location>
        <begin position="313"/>
        <end position="336"/>
    </location>
</feature>
<evidence type="ECO:0000256" key="3">
    <source>
        <dbReference type="ARBA" id="ARBA00022692"/>
    </source>
</evidence>
<feature type="domain" description="DUF202" evidence="8">
    <location>
        <begin position="139"/>
        <end position="176"/>
    </location>
</feature>
<gene>
    <name evidence="9" type="ORF">LTR84_002311</name>
</gene>
<dbReference type="InterPro" id="IPR003807">
    <property type="entry name" value="DUF202"/>
</dbReference>
<feature type="region of interest" description="Disordered" evidence="6">
    <location>
        <begin position="1"/>
        <end position="116"/>
    </location>
</feature>
<dbReference type="RefSeq" id="XP_064706779.1">
    <property type="nucleotide sequence ID" value="XM_064845925.1"/>
</dbReference>
<organism evidence="9 10">
    <name type="scientific">Exophiala bonariae</name>
    <dbReference type="NCBI Taxonomy" id="1690606"/>
    <lineage>
        <taxon>Eukaryota</taxon>
        <taxon>Fungi</taxon>
        <taxon>Dikarya</taxon>
        <taxon>Ascomycota</taxon>
        <taxon>Pezizomycotina</taxon>
        <taxon>Eurotiomycetes</taxon>
        <taxon>Chaetothyriomycetidae</taxon>
        <taxon>Chaetothyriales</taxon>
        <taxon>Herpotrichiellaceae</taxon>
        <taxon>Exophiala</taxon>
    </lineage>
</organism>
<evidence type="ECO:0000259" key="8">
    <source>
        <dbReference type="Pfam" id="PF02656"/>
    </source>
</evidence>
<accession>A0AAV9NB53</accession>
<dbReference type="InterPro" id="IPR052053">
    <property type="entry name" value="IM_YidH-like"/>
</dbReference>
<dbReference type="GeneID" id="89970523"/>
<dbReference type="PANTHER" id="PTHR34187">
    <property type="entry name" value="FGR18P"/>
    <property type="match status" value="1"/>
</dbReference>
<keyword evidence="3 7" id="KW-0812">Transmembrane</keyword>
<feature type="compositionally biased region" description="Low complexity" evidence="6">
    <location>
        <begin position="27"/>
        <end position="45"/>
    </location>
</feature>
<proteinExistence type="predicted"/>
<comment type="subcellular location">
    <subcellularLocation>
        <location evidence="1">Cell membrane</location>
        <topology evidence="1">Multi-pass membrane protein</topology>
    </subcellularLocation>
</comment>
<evidence type="ECO:0000256" key="6">
    <source>
        <dbReference type="SAM" id="MobiDB-lite"/>
    </source>
</evidence>
<name>A0AAV9NB53_9EURO</name>
<dbReference type="EMBL" id="JAVRRD010000012">
    <property type="protein sequence ID" value="KAK5053337.1"/>
    <property type="molecule type" value="Genomic_DNA"/>
</dbReference>
<evidence type="ECO:0000256" key="4">
    <source>
        <dbReference type="ARBA" id="ARBA00022989"/>
    </source>
</evidence>
<feature type="transmembrane region" description="Helical" evidence="7">
    <location>
        <begin position="275"/>
        <end position="293"/>
    </location>
</feature>
<feature type="transmembrane region" description="Helical" evidence="7">
    <location>
        <begin position="148"/>
        <end position="169"/>
    </location>
</feature>
<dbReference type="GO" id="GO:0005886">
    <property type="term" value="C:plasma membrane"/>
    <property type="evidence" value="ECO:0007669"/>
    <property type="project" value="UniProtKB-SubCell"/>
</dbReference>
<keyword evidence="10" id="KW-1185">Reference proteome</keyword>
<keyword evidence="5 7" id="KW-0472">Membrane</keyword>
<dbReference type="Proteomes" id="UP001358417">
    <property type="component" value="Unassembled WGS sequence"/>
</dbReference>
<sequence length="343" mass="37669">MAPGSRTYEQDVQPKSKSTAAEDPEISDSPPESSIQPIRRQSSIRFSEDSKKHSQSPMSSHRRLPADSDEATPIRNADGHASRRYNTDSTSSIPTDPVETPQEQGQGASDDSKKKPSWWRGIVEKYGSVSLENKGSVARDHLALERTFLAWLRTSLAFASIGIAITQLFRLNTNIQSRQKAISAFYRRSDVPFSPMVGQSLPPELLPYLQELIASASSLAPQSLPTLGPTLLDQLLLLGPADEHGHQIRHATAGLIRDTAFDEEKAARLRHIGKPLGATFLGISIIVLFIGFHRYFESQHWIMKGKFPASRGSIFIVGFITGSLIIASLAVVLAIAPTSYEKK</sequence>
<keyword evidence="2" id="KW-1003">Cell membrane</keyword>
<evidence type="ECO:0000256" key="2">
    <source>
        <dbReference type="ARBA" id="ARBA00022475"/>
    </source>
</evidence>
<evidence type="ECO:0000313" key="9">
    <source>
        <dbReference type="EMBL" id="KAK5053337.1"/>
    </source>
</evidence>